<accession>A0A0V8RXT7</accession>
<dbReference type="Proteomes" id="UP000054686">
    <property type="component" value="Unassembled WGS sequence"/>
</dbReference>
<evidence type="ECO:0000313" key="4">
    <source>
        <dbReference type="Proteomes" id="UP000054686"/>
    </source>
</evidence>
<feature type="transmembrane region" description="Helical" evidence="2">
    <location>
        <begin position="38"/>
        <end position="56"/>
    </location>
</feature>
<dbReference type="InterPro" id="IPR019277">
    <property type="entry name" value="DUF2304"/>
</dbReference>
<evidence type="ECO:0008006" key="5">
    <source>
        <dbReference type="Google" id="ProtNLM"/>
    </source>
</evidence>
<gene>
    <name evidence="3" type="ORF">APY09_00180</name>
</gene>
<reference evidence="3 4" key="1">
    <citation type="submission" date="2015-10" db="EMBL/GenBank/DDBJ databases">
        <title>Draft Genome of Actinomyces odontolyticus subsp. actinosynbacter strain XH001.</title>
        <authorList>
            <person name="Mclean J.S."/>
            <person name="He X."/>
        </authorList>
    </citation>
    <scope>NUCLEOTIDE SEQUENCE [LARGE SCALE GENOMIC DNA]</scope>
    <source>
        <strain evidence="3 4">XH001</strain>
    </source>
</reference>
<dbReference type="EMBL" id="LLVT01000001">
    <property type="protein sequence ID" value="KSW12824.1"/>
    <property type="molecule type" value="Genomic_DNA"/>
</dbReference>
<comment type="caution">
    <text evidence="3">The sequence shown here is derived from an EMBL/GenBank/DDBJ whole genome shotgun (WGS) entry which is preliminary data.</text>
</comment>
<dbReference type="RefSeq" id="WP_060565661.1">
    <property type="nucleotide sequence ID" value="NZ_CP040006.1"/>
</dbReference>
<protein>
    <recommendedName>
        <fullName evidence="5">DUF2304 domain-containing protein</fullName>
    </recommendedName>
</protein>
<proteinExistence type="predicted"/>
<keyword evidence="2" id="KW-1133">Transmembrane helix</keyword>
<evidence type="ECO:0000313" key="3">
    <source>
        <dbReference type="EMBL" id="KSW12824.1"/>
    </source>
</evidence>
<dbReference type="Pfam" id="PF10066">
    <property type="entry name" value="DUF2304"/>
    <property type="match status" value="1"/>
</dbReference>
<feature type="compositionally biased region" description="Polar residues" evidence="1">
    <location>
        <begin position="141"/>
        <end position="156"/>
    </location>
</feature>
<evidence type="ECO:0000256" key="2">
    <source>
        <dbReference type="SAM" id="Phobius"/>
    </source>
</evidence>
<name>A0A0V8RXT7_9ACTO</name>
<keyword evidence="2" id="KW-0812">Transmembrane</keyword>
<feature type="transmembrane region" description="Helical" evidence="2">
    <location>
        <begin position="68"/>
        <end position="88"/>
    </location>
</feature>
<evidence type="ECO:0000256" key="1">
    <source>
        <dbReference type="SAM" id="MobiDB-lite"/>
    </source>
</evidence>
<sequence>MSAYLAIRILLLLALALTAWWLVRPVSSASSLALRRIGIGAVVAAAIVAILVPSLANTAARAVGVERGVNLIVYGLVIALIAQMVTGYRREARAEERMATLARSLALAHILPPDDPGDASTETGSSHADTSGVERAANGPASPTNTPDNDMVTNDE</sequence>
<keyword evidence="2" id="KW-0472">Membrane</keyword>
<dbReference type="OrthoDB" id="8904808at2"/>
<dbReference type="AlphaFoldDB" id="A0A0V8RXT7"/>
<organism evidence="3 4">
    <name type="scientific">Schaalia odontolytica</name>
    <dbReference type="NCBI Taxonomy" id="1660"/>
    <lineage>
        <taxon>Bacteria</taxon>
        <taxon>Bacillati</taxon>
        <taxon>Actinomycetota</taxon>
        <taxon>Actinomycetes</taxon>
        <taxon>Actinomycetales</taxon>
        <taxon>Actinomycetaceae</taxon>
        <taxon>Schaalia</taxon>
    </lineage>
</organism>
<feature type="compositionally biased region" description="Polar residues" evidence="1">
    <location>
        <begin position="120"/>
        <end position="129"/>
    </location>
</feature>
<feature type="region of interest" description="Disordered" evidence="1">
    <location>
        <begin position="112"/>
        <end position="156"/>
    </location>
</feature>